<dbReference type="AlphaFoldDB" id="F9FCN6"/>
<gene>
    <name evidence="1" type="ORF">FOXB_04164</name>
</gene>
<dbReference type="InterPro" id="IPR027417">
    <property type="entry name" value="P-loop_NTPase"/>
</dbReference>
<dbReference type="STRING" id="660025.F9FCN6"/>
<sequence length="347" mass="39865">MVENHHLERMNHCITAVRCWNDYEDRMERDPPPFGGLQLIVTGDFCQLPPVKPFQFCYLCGGEMLPNDDDTEFNCDECHGPFEETDKWAFKSMAWKKAKFEHVHLREIHRQKDQTFIQMLQKCRLGIPFSRDETKTLMDHPCKVGGAAQLLCMKHEVNKVNRENFNKLKTPTVDYQAIDEFEWNPKHEHLYHYNEAELGRNTGRLQGPPVATRGHPAVLPRARRKDDISPPWQIINGEHAKLREVQIAKFKATKWPVVKFQNGKTRTIFANCMVNSYGKEPYSLLHRTQIPLLPGWAISVHMSQGMTLNRVIVNLSRAFAEGQVYVALSRATSLEGLKIDGDAEGAA</sequence>
<dbReference type="PANTHER" id="PTHR47642">
    <property type="entry name" value="ATP-DEPENDENT DNA HELICASE"/>
    <property type="match status" value="1"/>
</dbReference>
<dbReference type="EMBL" id="AFQF01001351">
    <property type="protein sequence ID" value="EGU85321.1"/>
    <property type="molecule type" value="Genomic_DNA"/>
</dbReference>
<name>F9FCN6_FUSOF</name>
<evidence type="ECO:0000313" key="1">
    <source>
        <dbReference type="EMBL" id="EGU85321.1"/>
    </source>
</evidence>
<evidence type="ECO:0008006" key="2">
    <source>
        <dbReference type="Google" id="ProtNLM"/>
    </source>
</evidence>
<dbReference type="SUPFAM" id="SSF52540">
    <property type="entry name" value="P-loop containing nucleoside triphosphate hydrolases"/>
    <property type="match status" value="1"/>
</dbReference>
<dbReference type="InterPro" id="IPR051055">
    <property type="entry name" value="PIF1_helicase"/>
</dbReference>
<protein>
    <recommendedName>
        <fullName evidence="2">DNA helicase</fullName>
    </recommendedName>
</protein>
<organism evidence="1">
    <name type="scientific">Fusarium oxysporum (strain Fo5176)</name>
    <name type="common">Fusarium vascular wilt</name>
    <dbReference type="NCBI Taxonomy" id="660025"/>
    <lineage>
        <taxon>Eukaryota</taxon>
        <taxon>Fungi</taxon>
        <taxon>Dikarya</taxon>
        <taxon>Ascomycota</taxon>
        <taxon>Pezizomycotina</taxon>
        <taxon>Sordariomycetes</taxon>
        <taxon>Hypocreomycetidae</taxon>
        <taxon>Hypocreales</taxon>
        <taxon>Nectriaceae</taxon>
        <taxon>Fusarium</taxon>
        <taxon>Fusarium oxysporum species complex</taxon>
    </lineage>
</organism>
<comment type="caution">
    <text evidence="1">The sequence shown here is derived from an EMBL/GenBank/DDBJ whole genome shotgun (WGS) entry which is preliminary data.</text>
</comment>
<proteinExistence type="predicted"/>
<dbReference type="PaxDb" id="5507-FOXG_07035P0"/>
<dbReference type="OrthoDB" id="432234at2759"/>
<reference evidence="1" key="1">
    <citation type="journal article" date="2012" name="Mol. Plant Microbe Interact.">
        <title>A highly conserved effector in Fusarium oxysporum is required for full virulence on Arabidopsis.</title>
        <authorList>
            <person name="Thatcher L.F."/>
            <person name="Gardiner D.M."/>
            <person name="Kazan K."/>
            <person name="Manners J."/>
        </authorList>
    </citation>
    <scope>NUCLEOTIDE SEQUENCE [LARGE SCALE GENOMIC DNA]</scope>
    <source>
        <strain evidence="1">Fo5176</strain>
    </source>
</reference>
<dbReference type="CDD" id="cd18809">
    <property type="entry name" value="SF1_C_RecD"/>
    <property type="match status" value="1"/>
</dbReference>
<accession>F9FCN6</accession>